<dbReference type="InterPro" id="IPR046742">
    <property type="entry name" value="DUF6792"/>
</dbReference>
<sequence>MSNKEVLGSDSVRARIIQMEYKELTESEIRRIYIEETGTEPPANITIYSSNDFSELQKGDYYSGFDGSAIHFYDEEKGINQVYTITRGSEGSEKDSWKPKDWFYNLFGIGLGQNDSQISDAKRFTELVTKEVNNSNDSPIPIKSIGMGHSLGGNLITTLQLITGQFDNVYAVNHIPPSIYQLASIDSIFANELNAMFKLDLENNFNAIYDIDPTELKEFTEAYYKERIDETTINRLNMEEDLLYAMWGLSGFIDIGVGDPMNSIEGFDGLHDFMSHISDEDMRIVRLYFAQFVQGYNKDGFDGAIREITGFRFDLLDDLKEIFSSHSESNIFKAAWDTRESSADLARGFGPMLRDMGEKIPQLYDDLVVLYNNIDPYHQSVEEQRKLPLIDGLFLVFTKGCF</sequence>
<keyword evidence="3" id="KW-1185">Reference proteome</keyword>
<dbReference type="Pfam" id="PF20591">
    <property type="entry name" value="DUF6792"/>
    <property type="match status" value="1"/>
</dbReference>
<reference evidence="2" key="1">
    <citation type="submission" date="2020-06" db="EMBL/GenBank/DDBJ databases">
        <title>Insight into the genomes of haloalkaliphilic bacilli from Kenyan soda lakes.</title>
        <authorList>
            <person name="Mwirichia R."/>
            <person name="Villamizar G.C."/>
            <person name="Poehlein A."/>
            <person name="Mugweru J."/>
            <person name="Kipnyargis A."/>
            <person name="Kiplimo D."/>
            <person name="Orwa P."/>
            <person name="Daniel R."/>
        </authorList>
    </citation>
    <scope>NUCLEOTIDE SEQUENCE</scope>
    <source>
        <strain evidence="2">B1096_S55</strain>
    </source>
</reference>
<evidence type="ECO:0000313" key="3">
    <source>
        <dbReference type="Proteomes" id="UP001057753"/>
    </source>
</evidence>
<dbReference type="EMBL" id="JABXYM010000001">
    <property type="protein sequence ID" value="MCR6094979.1"/>
    <property type="molecule type" value="Genomic_DNA"/>
</dbReference>
<dbReference type="AlphaFoldDB" id="A0A9Q4AYC3"/>
<feature type="domain" description="DUF6792" evidence="1">
    <location>
        <begin position="21"/>
        <end position="244"/>
    </location>
</feature>
<dbReference type="RefSeq" id="WP_257819601.1">
    <property type="nucleotide sequence ID" value="NZ_JABXYM010000001.1"/>
</dbReference>
<comment type="caution">
    <text evidence="2">The sequence shown here is derived from an EMBL/GenBank/DDBJ whole genome shotgun (WGS) entry which is preliminary data.</text>
</comment>
<proteinExistence type="predicted"/>
<dbReference type="Proteomes" id="UP001057753">
    <property type="component" value="Unassembled WGS sequence"/>
</dbReference>
<organism evidence="2 3">
    <name type="scientific">Salipaludibacillus agaradhaerens</name>
    <name type="common">Bacillus agaradhaerens</name>
    <dbReference type="NCBI Taxonomy" id="76935"/>
    <lineage>
        <taxon>Bacteria</taxon>
        <taxon>Bacillati</taxon>
        <taxon>Bacillota</taxon>
        <taxon>Bacilli</taxon>
        <taxon>Bacillales</taxon>
        <taxon>Bacillaceae</taxon>
    </lineage>
</organism>
<protein>
    <recommendedName>
        <fullName evidence="1">DUF6792 domain-containing protein</fullName>
    </recommendedName>
</protein>
<name>A0A9Q4AYC3_SALAG</name>
<evidence type="ECO:0000313" key="2">
    <source>
        <dbReference type="EMBL" id="MCR6094979.1"/>
    </source>
</evidence>
<evidence type="ECO:0000259" key="1">
    <source>
        <dbReference type="Pfam" id="PF20591"/>
    </source>
</evidence>
<gene>
    <name evidence="2" type="ORF">HXA33_00260</name>
</gene>
<accession>A0A9Q4AYC3</accession>